<dbReference type="Pfam" id="PF00291">
    <property type="entry name" value="PALP"/>
    <property type="match status" value="1"/>
</dbReference>
<gene>
    <name evidence="10" type="ORF">GA0070564_10859</name>
</gene>
<evidence type="ECO:0000256" key="5">
    <source>
        <dbReference type="ARBA" id="ARBA00022898"/>
    </source>
</evidence>
<protein>
    <recommendedName>
        <fullName evidence="4">threonine ammonia-lyase</fullName>
        <ecNumber evidence="4">4.3.1.19</ecNumber>
    </recommendedName>
    <alternativeName>
        <fullName evidence="8">Threonine deaminase</fullName>
    </alternativeName>
</protein>
<dbReference type="AlphaFoldDB" id="A0A1C5A7C3"/>
<dbReference type="STRING" id="262898.GA0070564_10859"/>
<dbReference type="PANTHER" id="PTHR48078">
    <property type="entry name" value="THREONINE DEHYDRATASE, MITOCHONDRIAL-RELATED"/>
    <property type="match status" value="1"/>
</dbReference>
<proteinExistence type="inferred from homology"/>
<evidence type="ECO:0000313" key="10">
    <source>
        <dbReference type="EMBL" id="SCF41095.1"/>
    </source>
</evidence>
<comment type="function">
    <text evidence="7">Catalyzes the anaerobic formation of alpha-ketobutyrate and ammonia from threonine in a two-step reaction. The first step involved a dehydration of threonine and a production of enamine intermediates (aminocrotonate), which tautomerizes to its imine form (iminobutyrate). Both intermediates are unstable and short-lived. The second step is the nonenzymatic hydrolysis of the enamine/imine intermediates to form 2-ketobutyrate and free ammonia. In the low water environment of the cell, the second step is accelerated by RidA.</text>
</comment>
<evidence type="ECO:0000256" key="4">
    <source>
        <dbReference type="ARBA" id="ARBA00012096"/>
    </source>
</evidence>
<keyword evidence="11" id="KW-1185">Reference proteome</keyword>
<sequence>MRRTGRGAARLRGVRLVTEDEITAAQRRLAGRVVHTPLLPCPRLGDDLGLPLAVKAENLQHTGSFKTRGALNALLALAERDAPPAGLVAFSAGNHAAAVAYAGHAFGLPTVVCMPTWAVSTKVATVRRYGAEVLLTDELVATARALAAERGWHLLEPFDHPDVIAGAATVGREILADGPPPDLVLVPVGGGGLISGVAAALRSTSPRTRVVGVEPAGANVVSYALRTAGGVPPQRPSSVADGLAAPFAGQHTLAHVRALVDAVVEVPEESILPAWAELLDATKLLVEPSAAVGLAALRAGLVETSPHGRTVLVLSGGNVAPATLATLG</sequence>
<dbReference type="GO" id="GO:0004794">
    <property type="term" value="F:threonine deaminase activity"/>
    <property type="evidence" value="ECO:0007669"/>
    <property type="project" value="UniProtKB-EC"/>
</dbReference>
<dbReference type="CDD" id="cd01562">
    <property type="entry name" value="Thr-dehyd"/>
    <property type="match status" value="1"/>
</dbReference>
<dbReference type="GO" id="GO:0009097">
    <property type="term" value="P:isoleucine biosynthetic process"/>
    <property type="evidence" value="ECO:0007669"/>
    <property type="project" value="TreeGrafter"/>
</dbReference>
<comment type="cofactor">
    <cofactor evidence="2">
        <name>pyridoxal 5'-phosphate</name>
        <dbReference type="ChEBI" id="CHEBI:597326"/>
    </cofactor>
</comment>
<dbReference type="InterPro" id="IPR050147">
    <property type="entry name" value="Ser/Thr_Dehydratase"/>
</dbReference>
<dbReference type="Gene3D" id="3.40.50.1100">
    <property type="match status" value="2"/>
</dbReference>
<dbReference type="OrthoDB" id="9811476at2"/>
<comment type="similarity">
    <text evidence="3">Belongs to the serine/threonine dehydratase family.</text>
</comment>
<dbReference type="InterPro" id="IPR036052">
    <property type="entry name" value="TrpB-like_PALP_sf"/>
</dbReference>
<dbReference type="EC" id="4.3.1.19" evidence="4"/>
<accession>A0A1C5A7C3</accession>
<evidence type="ECO:0000259" key="9">
    <source>
        <dbReference type="Pfam" id="PF00291"/>
    </source>
</evidence>
<reference evidence="11" key="1">
    <citation type="submission" date="2016-06" db="EMBL/GenBank/DDBJ databases">
        <authorList>
            <person name="Varghese N."/>
            <person name="Submissions Spin"/>
        </authorList>
    </citation>
    <scope>NUCLEOTIDE SEQUENCE [LARGE SCALE GENOMIC DNA]</scope>
    <source>
        <strain evidence="11">DSM 44830</strain>
    </source>
</reference>
<evidence type="ECO:0000256" key="6">
    <source>
        <dbReference type="ARBA" id="ARBA00023239"/>
    </source>
</evidence>
<dbReference type="GO" id="GO:0003941">
    <property type="term" value="F:L-serine ammonia-lyase activity"/>
    <property type="evidence" value="ECO:0007669"/>
    <property type="project" value="TreeGrafter"/>
</dbReference>
<evidence type="ECO:0000256" key="3">
    <source>
        <dbReference type="ARBA" id="ARBA00010869"/>
    </source>
</evidence>
<keyword evidence="5" id="KW-0663">Pyridoxal phosphate</keyword>
<dbReference type="EMBL" id="FMCX01000008">
    <property type="protein sequence ID" value="SCF41095.1"/>
    <property type="molecule type" value="Genomic_DNA"/>
</dbReference>
<dbReference type="FunFam" id="3.40.50.1100:FF:000005">
    <property type="entry name" value="Threonine dehydratase catabolic"/>
    <property type="match status" value="1"/>
</dbReference>
<dbReference type="GO" id="GO:0006567">
    <property type="term" value="P:L-threonine catabolic process"/>
    <property type="evidence" value="ECO:0007669"/>
    <property type="project" value="TreeGrafter"/>
</dbReference>
<keyword evidence="6" id="KW-0456">Lyase</keyword>
<name>A0A1C5A7C3_9ACTN</name>
<evidence type="ECO:0000256" key="2">
    <source>
        <dbReference type="ARBA" id="ARBA00001933"/>
    </source>
</evidence>
<comment type="catalytic activity">
    <reaction evidence="1">
        <text>L-threonine = 2-oxobutanoate + NH4(+)</text>
        <dbReference type="Rhea" id="RHEA:22108"/>
        <dbReference type="ChEBI" id="CHEBI:16763"/>
        <dbReference type="ChEBI" id="CHEBI:28938"/>
        <dbReference type="ChEBI" id="CHEBI:57926"/>
        <dbReference type="EC" id="4.3.1.19"/>
    </reaction>
</comment>
<feature type="domain" description="Tryptophan synthase beta chain-like PALP" evidence="9">
    <location>
        <begin position="35"/>
        <end position="316"/>
    </location>
</feature>
<evidence type="ECO:0000313" key="11">
    <source>
        <dbReference type="Proteomes" id="UP000199504"/>
    </source>
</evidence>
<dbReference type="Proteomes" id="UP000199504">
    <property type="component" value="Unassembled WGS sequence"/>
</dbReference>
<dbReference type="SUPFAM" id="SSF53686">
    <property type="entry name" value="Tryptophan synthase beta subunit-like PLP-dependent enzymes"/>
    <property type="match status" value="1"/>
</dbReference>
<evidence type="ECO:0000256" key="7">
    <source>
        <dbReference type="ARBA" id="ARBA00025527"/>
    </source>
</evidence>
<organism evidence="10 11">
    <name type="scientific">Micromonospora mirobrigensis</name>
    <dbReference type="NCBI Taxonomy" id="262898"/>
    <lineage>
        <taxon>Bacteria</taxon>
        <taxon>Bacillati</taxon>
        <taxon>Actinomycetota</taxon>
        <taxon>Actinomycetes</taxon>
        <taxon>Micromonosporales</taxon>
        <taxon>Micromonosporaceae</taxon>
        <taxon>Micromonospora</taxon>
    </lineage>
</organism>
<dbReference type="GO" id="GO:0006565">
    <property type="term" value="P:L-serine catabolic process"/>
    <property type="evidence" value="ECO:0007669"/>
    <property type="project" value="TreeGrafter"/>
</dbReference>
<evidence type="ECO:0000256" key="1">
    <source>
        <dbReference type="ARBA" id="ARBA00001274"/>
    </source>
</evidence>
<evidence type="ECO:0000256" key="8">
    <source>
        <dbReference type="ARBA" id="ARBA00031427"/>
    </source>
</evidence>
<dbReference type="PANTHER" id="PTHR48078:SF6">
    <property type="entry name" value="L-THREONINE DEHYDRATASE CATABOLIC TDCB"/>
    <property type="match status" value="1"/>
</dbReference>
<dbReference type="InterPro" id="IPR001926">
    <property type="entry name" value="TrpB-like_PALP"/>
</dbReference>